<feature type="domain" description="4Fe-4S ferredoxin-type" evidence="9">
    <location>
        <begin position="40"/>
        <end position="100"/>
    </location>
</feature>
<dbReference type="Gene3D" id="1.10.1060.10">
    <property type="entry name" value="Alpha-helical ferredoxin"/>
    <property type="match status" value="1"/>
</dbReference>
<evidence type="ECO:0000256" key="6">
    <source>
        <dbReference type="ARBA" id="ARBA00023002"/>
    </source>
</evidence>
<dbReference type="GO" id="GO:0015948">
    <property type="term" value="P:methanogenesis"/>
    <property type="evidence" value="ECO:0007669"/>
    <property type="project" value="UniProtKB-KW"/>
</dbReference>
<evidence type="ECO:0000259" key="9">
    <source>
        <dbReference type="Pfam" id="PF13183"/>
    </source>
</evidence>
<dbReference type="PANTHER" id="PTHR43255">
    <property type="entry name" value="IRON-SULFUR-BINDING OXIDOREDUCTASE FADF-RELATED-RELATED"/>
    <property type="match status" value="1"/>
</dbReference>
<evidence type="ECO:0000256" key="7">
    <source>
        <dbReference type="ARBA" id="ARBA00023004"/>
    </source>
</evidence>
<dbReference type="InterPro" id="IPR009051">
    <property type="entry name" value="Helical_ferredxn"/>
</dbReference>
<dbReference type="NCBIfam" id="TIGR03290">
    <property type="entry name" value="CoB_CoM_SS_C"/>
    <property type="match status" value="1"/>
</dbReference>
<dbReference type="PANTHER" id="PTHR43255:SF1">
    <property type="entry name" value="IRON-SULFUR-BINDING OXIDOREDUCTASE FADF-RELATED"/>
    <property type="match status" value="1"/>
</dbReference>
<dbReference type="PROSITE" id="PS00198">
    <property type="entry name" value="4FE4S_FER_1"/>
    <property type="match status" value="1"/>
</dbReference>
<proteinExistence type="inferred from homology"/>
<dbReference type="GO" id="GO:0051539">
    <property type="term" value="F:4 iron, 4 sulfur cluster binding"/>
    <property type="evidence" value="ECO:0007669"/>
    <property type="project" value="UniProtKB-KW"/>
</dbReference>
<keyword evidence="4" id="KW-0479">Metal-binding</keyword>
<dbReference type="EMBL" id="MT631437">
    <property type="protein sequence ID" value="QNO50497.1"/>
    <property type="molecule type" value="Genomic_DNA"/>
</dbReference>
<evidence type="ECO:0000256" key="8">
    <source>
        <dbReference type="ARBA" id="ARBA00023014"/>
    </source>
</evidence>
<keyword evidence="8" id="KW-0411">Iron-sulfur</keyword>
<sequence>MGETAAMEAMEMSDTIKTSDLDKAFKEEVLTEPGAEKLILCFNCTGCTAGCTMAEHEPNYNIRQLLRMANLGMRDELLNHPYLWNCTTCYKCQERCPQGVPNVDILLKIRTMAVHSGIMLDNHRKVAQLMAKTGHAVPINDDNKEKRKTLGLNELPETVHNYPDALEEVHKLVTKTKFDKLTEDKS</sequence>
<dbReference type="InterPro" id="IPR017900">
    <property type="entry name" value="4Fe4S_Fe_S_CS"/>
</dbReference>
<dbReference type="InterPro" id="IPR017680">
    <property type="entry name" value="CoB/CoM_hetero-S_Rdtase_csu"/>
</dbReference>
<dbReference type="GO" id="GO:0051912">
    <property type="term" value="F:CoB--CoM heterodisulfide reductase activity"/>
    <property type="evidence" value="ECO:0007669"/>
    <property type="project" value="InterPro"/>
</dbReference>
<organism evidence="10">
    <name type="scientific">Candidatus Methanogaster sp. ANME-2c ERB4</name>
    <dbReference type="NCBI Taxonomy" id="2759911"/>
    <lineage>
        <taxon>Archaea</taxon>
        <taxon>Methanobacteriati</taxon>
        <taxon>Methanobacteriota</taxon>
        <taxon>Stenosarchaea group</taxon>
        <taxon>Methanomicrobia</taxon>
        <taxon>Methanosarcinales</taxon>
        <taxon>ANME-2 cluster</taxon>
        <taxon>Candidatus Methanogasteraceae</taxon>
        <taxon>Candidatus Methanogaster</taxon>
    </lineage>
</organism>
<dbReference type="SUPFAM" id="SSF46548">
    <property type="entry name" value="alpha-helical ferredoxin"/>
    <property type="match status" value="1"/>
</dbReference>
<evidence type="ECO:0000256" key="2">
    <source>
        <dbReference type="ARBA" id="ARBA00007097"/>
    </source>
</evidence>
<dbReference type="GO" id="GO:0046872">
    <property type="term" value="F:metal ion binding"/>
    <property type="evidence" value="ECO:0007669"/>
    <property type="project" value="UniProtKB-KW"/>
</dbReference>
<keyword evidence="7" id="KW-0408">Iron</keyword>
<protein>
    <submittedName>
        <fullName evidence="10">H(2):CoB-CoM heterodisulfide,ferredoxin reductase subunit C</fullName>
        <ecNumber evidence="10">1.8.98.5</ecNumber>
    </submittedName>
</protein>
<dbReference type="Pfam" id="PF13183">
    <property type="entry name" value="Fer4_8"/>
    <property type="match status" value="1"/>
</dbReference>
<evidence type="ECO:0000256" key="5">
    <source>
        <dbReference type="ARBA" id="ARBA00022994"/>
    </source>
</evidence>
<dbReference type="InterPro" id="IPR017896">
    <property type="entry name" value="4Fe4S_Fe-S-bd"/>
</dbReference>
<keyword evidence="6 10" id="KW-0560">Oxidoreductase</keyword>
<dbReference type="GO" id="GO:0005886">
    <property type="term" value="C:plasma membrane"/>
    <property type="evidence" value="ECO:0007669"/>
    <property type="project" value="TreeGrafter"/>
</dbReference>
<evidence type="ECO:0000313" key="10">
    <source>
        <dbReference type="EMBL" id="QNO50497.1"/>
    </source>
</evidence>
<dbReference type="EC" id="1.8.98.5" evidence="10"/>
<dbReference type="InterPro" id="IPR051460">
    <property type="entry name" value="HdrC_iron-sulfur_subunit"/>
</dbReference>
<keyword evidence="3" id="KW-0004">4Fe-4S</keyword>
<comment type="similarity">
    <text evidence="2">Belongs to the HdrC family.</text>
</comment>
<comment type="pathway">
    <text evidence="1">Cofactor metabolism; coenzyme M-coenzyme B heterodisulfide reduction; coenzyme B and coenzyme M from coenzyme M-coenzyme B heterodisulfide: step 1/1.</text>
</comment>
<evidence type="ECO:0000256" key="1">
    <source>
        <dbReference type="ARBA" id="ARBA00004808"/>
    </source>
</evidence>
<gene>
    <name evidence="10" type="primary">hdrC</name>
    <name evidence="10" type="ORF">EGLMOMJH_00036</name>
</gene>
<evidence type="ECO:0000256" key="4">
    <source>
        <dbReference type="ARBA" id="ARBA00022723"/>
    </source>
</evidence>
<evidence type="ECO:0000256" key="3">
    <source>
        <dbReference type="ARBA" id="ARBA00022485"/>
    </source>
</evidence>
<name>A0A7G9YR63_9EURY</name>
<accession>A0A7G9YR63</accession>
<keyword evidence="5" id="KW-0484">Methanogenesis</keyword>
<reference evidence="10" key="1">
    <citation type="submission" date="2020-06" db="EMBL/GenBank/DDBJ databases">
        <title>Unique genomic features of the anaerobic methanotrophic archaea.</title>
        <authorList>
            <person name="Chadwick G.L."/>
            <person name="Skennerton C.T."/>
            <person name="Laso-Perez R."/>
            <person name="Leu A.O."/>
            <person name="Speth D.R."/>
            <person name="Yu H."/>
            <person name="Morgan-Lang C."/>
            <person name="Hatzenpichler R."/>
            <person name="Goudeau D."/>
            <person name="Malmstrom R."/>
            <person name="Brazelton W.J."/>
            <person name="Woyke T."/>
            <person name="Hallam S.J."/>
            <person name="Tyson G.W."/>
            <person name="Wegener G."/>
            <person name="Boetius A."/>
            <person name="Orphan V."/>
        </authorList>
    </citation>
    <scope>NUCLEOTIDE SEQUENCE</scope>
</reference>
<dbReference type="AlphaFoldDB" id="A0A7G9YR63"/>